<dbReference type="EMBL" id="CM037156">
    <property type="protein sequence ID" value="KAH7837473.1"/>
    <property type="molecule type" value="Genomic_DNA"/>
</dbReference>
<gene>
    <name evidence="1" type="ORF">Vadar_014288</name>
</gene>
<organism evidence="1 2">
    <name type="scientific">Vaccinium darrowii</name>
    <dbReference type="NCBI Taxonomy" id="229202"/>
    <lineage>
        <taxon>Eukaryota</taxon>
        <taxon>Viridiplantae</taxon>
        <taxon>Streptophyta</taxon>
        <taxon>Embryophyta</taxon>
        <taxon>Tracheophyta</taxon>
        <taxon>Spermatophyta</taxon>
        <taxon>Magnoliopsida</taxon>
        <taxon>eudicotyledons</taxon>
        <taxon>Gunneridae</taxon>
        <taxon>Pentapetalae</taxon>
        <taxon>asterids</taxon>
        <taxon>Ericales</taxon>
        <taxon>Ericaceae</taxon>
        <taxon>Vaccinioideae</taxon>
        <taxon>Vaccinieae</taxon>
        <taxon>Vaccinium</taxon>
    </lineage>
</organism>
<proteinExistence type="predicted"/>
<accession>A0ACB7XA78</accession>
<sequence>MAEGTRSHDFKRLEDTIKIVNQLQTTTEIQAVAMMKQGEALDRQTEVINEVRNLISALTLKHDQLAIQVTNASTSSTPNSSRTNQFSTGGDNGGNFTGNWVNPRFNRIDFPKFSGDDPEGWVYRCQKFFEIHTIDETQKVRLAAIHLEDKAISWYRWFERSHTVRTWREFTVALINRFNETVYEDVVGHKGNAVEIQQVTPDQMQGLLKGKPQGMLAQLSVMQAEEPIDHPRKKEFQVQLRELVQEKDIAFVLGLRNPLFAVNWSKKRTKELFNKPTSLLRVPTD</sequence>
<reference evidence="1 2" key="1">
    <citation type="journal article" date="2021" name="Hortic Res">
        <title>High-quality reference genome and annotation aids understanding of berry development for evergreen blueberry (Vaccinium darrowii).</title>
        <authorList>
            <person name="Yu J."/>
            <person name="Hulse-Kemp A.M."/>
            <person name="Babiker E."/>
            <person name="Staton M."/>
        </authorList>
    </citation>
    <scope>NUCLEOTIDE SEQUENCE [LARGE SCALE GENOMIC DNA]</scope>
    <source>
        <strain evidence="2">cv. NJ 8807/NJ 8810</strain>
        <tissue evidence="1">Young leaf</tissue>
    </source>
</reference>
<comment type="caution">
    <text evidence="1">The sequence shown here is derived from an EMBL/GenBank/DDBJ whole genome shotgun (WGS) entry which is preliminary data.</text>
</comment>
<evidence type="ECO:0000313" key="1">
    <source>
        <dbReference type="EMBL" id="KAH7837473.1"/>
    </source>
</evidence>
<keyword evidence="2" id="KW-1185">Reference proteome</keyword>
<protein>
    <submittedName>
        <fullName evidence="1">Uncharacterized protein</fullName>
    </submittedName>
</protein>
<evidence type="ECO:0000313" key="2">
    <source>
        <dbReference type="Proteomes" id="UP000828048"/>
    </source>
</evidence>
<name>A0ACB7XA78_9ERIC</name>
<dbReference type="Proteomes" id="UP000828048">
    <property type="component" value="Chromosome 6"/>
</dbReference>